<keyword evidence="3" id="KW-1185">Reference proteome</keyword>
<reference evidence="2" key="1">
    <citation type="submission" date="2021-06" db="EMBL/GenBank/DDBJ databases">
        <authorList>
            <person name="Kallberg Y."/>
            <person name="Tangrot J."/>
            <person name="Rosling A."/>
        </authorList>
    </citation>
    <scope>NUCLEOTIDE SEQUENCE</scope>
    <source>
        <strain evidence="2">CL551</strain>
    </source>
</reference>
<dbReference type="EMBL" id="CAJVPV010003723">
    <property type="protein sequence ID" value="CAG8558405.1"/>
    <property type="molecule type" value="Genomic_DNA"/>
</dbReference>
<accession>A0A9N9B9U4</accession>
<sequence length="239" mass="26605">MKCPNCAPTDICTFTKKLGTCDKCLENGIEHCAMVCEKCYEQSSECDYKEKERPGPRGDRSVEVSEEEQSEENESANQDMQQNSRFADSSPPQRSQNSQQIEKMANMMNSEQVNDFFQGHPNYDNPTNSSSSNVVNAGVSFGEINQSSMNTQTDTSADSNDPTVNLSDADTDQGSSDQFSNFSNAVHYPFSSYQLSGFSGVRIDSPELIYFDGTIIILRVVISGASQGFFEYHYIELRL</sequence>
<feature type="region of interest" description="Disordered" evidence="1">
    <location>
        <begin position="47"/>
        <end position="99"/>
    </location>
</feature>
<dbReference type="AlphaFoldDB" id="A0A9N9B9U4"/>
<comment type="caution">
    <text evidence="2">The sequence shown here is derived from an EMBL/GenBank/DDBJ whole genome shotgun (WGS) entry which is preliminary data.</text>
</comment>
<evidence type="ECO:0000313" key="2">
    <source>
        <dbReference type="EMBL" id="CAG8558405.1"/>
    </source>
</evidence>
<proteinExistence type="predicted"/>
<feature type="region of interest" description="Disordered" evidence="1">
    <location>
        <begin position="115"/>
        <end position="135"/>
    </location>
</feature>
<gene>
    <name evidence="2" type="ORF">AMORRO_LOCUS5902</name>
</gene>
<feature type="compositionally biased region" description="Acidic residues" evidence="1">
    <location>
        <begin position="64"/>
        <end position="74"/>
    </location>
</feature>
<feature type="region of interest" description="Disordered" evidence="1">
    <location>
        <begin position="149"/>
        <end position="177"/>
    </location>
</feature>
<dbReference type="Proteomes" id="UP000789342">
    <property type="component" value="Unassembled WGS sequence"/>
</dbReference>
<feature type="compositionally biased region" description="Basic and acidic residues" evidence="1">
    <location>
        <begin position="47"/>
        <end position="63"/>
    </location>
</feature>
<organism evidence="2 3">
    <name type="scientific">Acaulospora morrowiae</name>
    <dbReference type="NCBI Taxonomy" id="94023"/>
    <lineage>
        <taxon>Eukaryota</taxon>
        <taxon>Fungi</taxon>
        <taxon>Fungi incertae sedis</taxon>
        <taxon>Mucoromycota</taxon>
        <taxon>Glomeromycotina</taxon>
        <taxon>Glomeromycetes</taxon>
        <taxon>Diversisporales</taxon>
        <taxon>Acaulosporaceae</taxon>
        <taxon>Acaulospora</taxon>
    </lineage>
</organism>
<name>A0A9N9B9U4_9GLOM</name>
<feature type="compositionally biased region" description="Low complexity" evidence="1">
    <location>
        <begin position="89"/>
        <end position="99"/>
    </location>
</feature>
<evidence type="ECO:0000256" key="1">
    <source>
        <dbReference type="SAM" id="MobiDB-lite"/>
    </source>
</evidence>
<evidence type="ECO:0000313" key="3">
    <source>
        <dbReference type="Proteomes" id="UP000789342"/>
    </source>
</evidence>
<protein>
    <submittedName>
        <fullName evidence="2">16851_t:CDS:1</fullName>
    </submittedName>
</protein>